<dbReference type="Proteomes" id="UP000242502">
    <property type="component" value="Unassembled WGS sequence"/>
</dbReference>
<dbReference type="STRING" id="62101.AB835_13735"/>
<dbReference type="InterPro" id="IPR029058">
    <property type="entry name" value="AB_hydrolase_fold"/>
</dbReference>
<keyword evidence="1" id="KW-0472">Membrane</keyword>
<evidence type="ECO:0000259" key="2">
    <source>
        <dbReference type="Pfam" id="PF00561"/>
    </source>
</evidence>
<sequence>MFMLLRMTKYILLVMILLLIMGLFYQLLITKIYQESLDMPGKLVTVGEVDMHIHCTGSGSPTVVLISGLGDSWAVWDDVQKGISTFTKVCSYDRNGIGFSEYSNVIRDADAVSDRLYTLLKNTGLDGPYILVGHSLGGIYSRAFTYKYGDKVSALVLIESAHEDQVSYTPPHVKQYLGKRQDILKQCIVAGLFGLNRMLEYETRSYVAKNFRDNIQKLNGSAYYCKAKLAEFMSFEESAEMMKLVSKKTNILKDIPISILYSASDTKVLESESARKSRAIVRAGYIAVANTSNFSRVFEVPSPGHYIHIDKPNVVVNEVITTIGADSELTKNKIYVNDDRFDTVYKDFCGTGVLP</sequence>
<gene>
    <name evidence="3" type="ORF">AB835_13735</name>
</gene>
<dbReference type="EMBL" id="MDLC01000071">
    <property type="protein sequence ID" value="ODS22521.1"/>
    <property type="molecule type" value="Genomic_DNA"/>
</dbReference>
<dbReference type="SUPFAM" id="SSF53474">
    <property type="entry name" value="alpha/beta-Hydrolases"/>
    <property type="match status" value="1"/>
</dbReference>
<dbReference type="InterPro" id="IPR052370">
    <property type="entry name" value="Meta-cleavage_hydrolase"/>
</dbReference>
<organism evidence="3 4">
    <name type="scientific">Candidatus Endobugula sertula</name>
    <name type="common">Bugula neritina bacterial symbiont</name>
    <dbReference type="NCBI Taxonomy" id="62101"/>
    <lineage>
        <taxon>Bacteria</taxon>
        <taxon>Pseudomonadati</taxon>
        <taxon>Pseudomonadota</taxon>
        <taxon>Gammaproteobacteria</taxon>
        <taxon>Cellvibrionales</taxon>
        <taxon>Cellvibrionaceae</taxon>
        <taxon>Candidatus Endobugula</taxon>
    </lineage>
</organism>
<proteinExistence type="predicted"/>
<dbReference type="PANTHER" id="PTHR43139">
    <property type="entry name" value="SI:DKEY-122A22.2"/>
    <property type="match status" value="1"/>
</dbReference>
<protein>
    <recommendedName>
        <fullName evidence="2">AB hydrolase-1 domain-containing protein</fullName>
    </recommendedName>
</protein>
<accession>A0A1D2QLR3</accession>
<keyword evidence="1" id="KW-1133">Transmembrane helix</keyword>
<keyword evidence="1" id="KW-0812">Transmembrane</keyword>
<dbReference type="AlphaFoldDB" id="A0A1D2QLR3"/>
<dbReference type="Pfam" id="PF00561">
    <property type="entry name" value="Abhydrolase_1"/>
    <property type="match status" value="1"/>
</dbReference>
<feature type="domain" description="AB hydrolase-1" evidence="2">
    <location>
        <begin position="61"/>
        <end position="312"/>
    </location>
</feature>
<evidence type="ECO:0000313" key="3">
    <source>
        <dbReference type="EMBL" id="ODS22521.1"/>
    </source>
</evidence>
<comment type="caution">
    <text evidence="3">The sequence shown here is derived from an EMBL/GenBank/DDBJ whole genome shotgun (WGS) entry which is preliminary data.</text>
</comment>
<dbReference type="PANTHER" id="PTHR43139:SF52">
    <property type="entry name" value="SI:DKEY-122A22.2"/>
    <property type="match status" value="1"/>
</dbReference>
<evidence type="ECO:0000256" key="1">
    <source>
        <dbReference type="SAM" id="Phobius"/>
    </source>
</evidence>
<name>A0A1D2QLR3_9GAMM</name>
<dbReference type="Gene3D" id="3.40.50.1820">
    <property type="entry name" value="alpha/beta hydrolase"/>
    <property type="match status" value="1"/>
</dbReference>
<dbReference type="InterPro" id="IPR000073">
    <property type="entry name" value="AB_hydrolase_1"/>
</dbReference>
<feature type="transmembrane region" description="Helical" evidence="1">
    <location>
        <begin position="12"/>
        <end position="29"/>
    </location>
</feature>
<reference evidence="3 4" key="1">
    <citation type="journal article" date="2016" name="Appl. Environ. Microbiol.">
        <title>Lack of Overt Genome Reduction in the Bryostatin-Producing Bryozoan Symbiont "Candidatus Endobugula sertula".</title>
        <authorList>
            <person name="Miller I.J."/>
            <person name="Vanee N."/>
            <person name="Fong S.S."/>
            <person name="Lim-Fong G.E."/>
            <person name="Kwan J.C."/>
        </authorList>
    </citation>
    <scope>NUCLEOTIDE SEQUENCE [LARGE SCALE GENOMIC DNA]</scope>
    <source>
        <strain evidence="3">AB1-4</strain>
    </source>
</reference>
<evidence type="ECO:0000313" key="4">
    <source>
        <dbReference type="Proteomes" id="UP000242502"/>
    </source>
</evidence>